<evidence type="ECO:0008006" key="5">
    <source>
        <dbReference type="Google" id="ProtNLM"/>
    </source>
</evidence>
<dbReference type="SUPFAM" id="SSF53098">
    <property type="entry name" value="Ribonuclease H-like"/>
    <property type="match status" value="1"/>
</dbReference>
<dbReference type="GO" id="GO:0003676">
    <property type="term" value="F:nucleic acid binding"/>
    <property type="evidence" value="ECO:0007669"/>
    <property type="project" value="InterPro"/>
</dbReference>
<dbReference type="FunFam" id="3.30.420.10:FF:000032">
    <property type="entry name" value="Retrovirus-related Pol polyprotein from transposon 297-like Protein"/>
    <property type="match status" value="1"/>
</dbReference>
<dbReference type="PROSITE" id="PS50994">
    <property type="entry name" value="INTEGRASE"/>
    <property type="match status" value="1"/>
</dbReference>
<feature type="domain" description="Integrase catalytic" evidence="2">
    <location>
        <begin position="23"/>
        <end position="190"/>
    </location>
</feature>
<organism evidence="3 4">
    <name type="scientific">Brachionus calyciflorus</name>
    <dbReference type="NCBI Taxonomy" id="104777"/>
    <lineage>
        <taxon>Eukaryota</taxon>
        <taxon>Metazoa</taxon>
        <taxon>Spiralia</taxon>
        <taxon>Gnathifera</taxon>
        <taxon>Rotifera</taxon>
        <taxon>Eurotatoria</taxon>
        <taxon>Monogononta</taxon>
        <taxon>Pseudotrocha</taxon>
        <taxon>Ploima</taxon>
        <taxon>Brachionidae</taxon>
        <taxon>Brachionus</taxon>
    </lineage>
</organism>
<dbReference type="OrthoDB" id="413122at2759"/>
<dbReference type="InterPro" id="IPR036397">
    <property type="entry name" value="RNaseH_sf"/>
</dbReference>
<dbReference type="AlphaFoldDB" id="A0A813MQY4"/>
<dbReference type="Pfam" id="PF00665">
    <property type="entry name" value="rve"/>
    <property type="match status" value="1"/>
</dbReference>
<feature type="domain" description="Chromo" evidence="1">
    <location>
        <begin position="327"/>
        <end position="373"/>
    </location>
</feature>
<dbReference type="Pfam" id="PF00385">
    <property type="entry name" value="Chromo"/>
    <property type="match status" value="1"/>
</dbReference>
<dbReference type="InterPro" id="IPR012337">
    <property type="entry name" value="RNaseH-like_sf"/>
</dbReference>
<dbReference type="InterPro" id="IPR001584">
    <property type="entry name" value="Integrase_cat-core"/>
</dbReference>
<name>A0A813MQY4_9BILA</name>
<dbReference type="InterPro" id="IPR050951">
    <property type="entry name" value="Retrovirus_Pol_polyprotein"/>
</dbReference>
<keyword evidence="4" id="KW-1185">Reference proteome</keyword>
<dbReference type="Gene3D" id="3.30.420.10">
    <property type="entry name" value="Ribonuclease H-like superfamily/Ribonuclease H"/>
    <property type="match status" value="1"/>
</dbReference>
<evidence type="ECO:0000313" key="3">
    <source>
        <dbReference type="EMBL" id="CAF0725122.1"/>
    </source>
</evidence>
<accession>A0A813MQY4</accession>
<reference evidence="3" key="1">
    <citation type="submission" date="2021-02" db="EMBL/GenBank/DDBJ databases">
        <authorList>
            <person name="Nowell W R."/>
        </authorList>
    </citation>
    <scope>NUCLEOTIDE SEQUENCE</scope>
    <source>
        <strain evidence="3">Ploen Becks lab</strain>
    </source>
</reference>
<evidence type="ECO:0000259" key="2">
    <source>
        <dbReference type="PROSITE" id="PS50994"/>
    </source>
</evidence>
<dbReference type="Proteomes" id="UP000663879">
    <property type="component" value="Unassembled WGS sequence"/>
</dbReference>
<gene>
    <name evidence="3" type="ORF">OXX778_LOCUS2462</name>
</gene>
<sequence>MAEDVKKIVDTCKICKENQFKPAENHPAKFLKVSGIFDRIGIDLVLGLPETPEGYIGILVIVEYFTKYPYAVPIKSKTANEIAEQLWQYFCLFGPAKEILSDQGTEFVNEVVDSMINRIGSRHVVTSPYHPRTNGQCERFNKEIVSCLRKLVSDNPTDWTVWLNFALLAYRTRIHSVTKFSPIELMFGKKPNGFENWKDVSTESLEENILSKAKELQVKMSNDRTKALTNIEKGKDKQVKSQNKNQKVRYDKLKPGTKVYVTIDGIHNKLSPKYRGPFTIVECTKNDNYVLKNVLGEILKDSYPLNKLKIVNEADNDEAEVIDKKFYKFEKILDHRKVKNGYEYLIEWKKGNHTWEPTKNILDKKVIESYWSKIGKIPKKRGRKPKNHINFSGIINIIITLPIMI</sequence>
<dbReference type="SUPFAM" id="SSF54160">
    <property type="entry name" value="Chromo domain-like"/>
    <property type="match status" value="1"/>
</dbReference>
<dbReference type="PANTHER" id="PTHR37984:SF5">
    <property type="entry name" value="PROTEIN NYNRIN-LIKE"/>
    <property type="match status" value="1"/>
</dbReference>
<dbReference type="Gene3D" id="2.40.50.40">
    <property type="match status" value="1"/>
</dbReference>
<dbReference type="SMART" id="SM00298">
    <property type="entry name" value="CHROMO"/>
    <property type="match status" value="1"/>
</dbReference>
<dbReference type="PANTHER" id="PTHR37984">
    <property type="entry name" value="PROTEIN CBG26694"/>
    <property type="match status" value="1"/>
</dbReference>
<dbReference type="InterPro" id="IPR023780">
    <property type="entry name" value="Chromo_domain"/>
</dbReference>
<dbReference type="InterPro" id="IPR016197">
    <property type="entry name" value="Chromo-like_dom_sf"/>
</dbReference>
<dbReference type="EMBL" id="CAJNOC010000192">
    <property type="protein sequence ID" value="CAF0725122.1"/>
    <property type="molecule type" value="Genomic_DNA"/>
</dbReference>
<comment type="caution">
    <text evidence="3">The sequence shown here is derived from an EMBL/GenBank/DDBJ whole genome shotgun (WGS) entry which is preliminary data.</text>
</comment>
<evidence type="ECO:0000259" key="1">
    <source>
        <dbReference type="PROSITE" id="PS50013"/>
    </source>
</evidence>
<proteinExistence type="predicted"/>
<dbReference type="InterPro" id="IPR000953">
    <property type="entry name" value="Chromo/chromo_shadow_dom"/>
</dbReference>
<dbReference type="PROSITE" id="PS50013">
    <property type="entry name" value="CHROMO_2"/>
    <property type="match status" value="1"/>
</dbReference>
<protein>
    <recommendedName>
        <fullName evidence="5">Integrase catalytic domain-containing protein</fullName>
    </recommendedName>
</protein>
<evidence type="ECO:0000313" key="4">
    <source>
        <dbReference type="Proteomes" id="UP000663879"/>
    </source>
</evidence>
<dbReference type="GO" id="GO:0015074">
    <property type="term" value="P:DNA integration"/>
    <property type="evidence" value="ECO:0007669"/>
    <property type="project" value="InterPro"/>
</dbReference>